<name>A0A914DJB2_9BILA</name>
<reference evidence="2" key="1">
    <citation type="submission" date="2022-11" db="UniProtKB">
        <authorList>
            <consortium name="WormBaseParasite"/>
        </authorList>
    </citation>
    <scope>IDENTIFICATION</scope>
</reference>
<proteinExistence type="predicted"/>
<protein>
    <submittedName>
        <fullName evidence="2">Uncharacterized protein</fullName>
    </submittedName>
</protein>
<dbReference type="WBParaSite" id="ACRNAN_scaffold29072.g29377.t1">
    <property type="protein sequence ID" value="ACRNAN_scaffold29072.g29377.t1"/>
    <property type="gene ID" value="ACRNAN_scaffold29072.g29377"/>
</dbReference>
<evidence type="ECO:0000313" key="2">
    <source>
        <dbReference type="WBParaSite" id="ACRNAN_scaffold29072.g29377.t1"/>
    </source>
</evidence>
<dbReference type="Proteomes" id="UP000887540">
    <property type="component" value="Unplaced"/>
</dbReference>
<evidence type="ECO:0000313" key="1">
    <source>
        <dbReference type="Proteomes" id="UP000887540"/>
    </source>
</evidence>
<dbReference type="AlphaFoldDB" id="A0A914DJB2"/>
<organism evidence="1 2">
    <name type="scientific">Acrobeloides nanus</name>
    <dbReference type="NCBI Taxonomy" id="290746"/>
    <lineage>
        <taxon>Eukaryota</taxon>
        <taxon>Metazoa</taxon>
        <taxon>Ecdysozoa</taxon>
        <taxon>Nematoda</taxon>
        <taxon>Chromadorea</taxon>
        <taxon>Rhabditida</taxon>
        <taxon>Tylenchina</taxon>
        <taxon>Cephalobomorpha</taxon>
        <taxon>Cephaloboidea</taxon>
        <taxon>Cephalobidae</taxon>
        <taxon>Acrobeloides</taxon>
    </lineage>
</organism>
<sequence length="113" mass="12973">MTQQQLLKLKLSNNAIKIVRVAIVQGLKDRFGELYKKKNHALAHFLDPRFKDLNVPSSTAFVRVVTEWLDENDYSAVKENEGHELEITEPLVKKSKVGLLESFEESLGQLDHR</sequence>
<keyword evidence="1" id="KW-1185">Reference proteome</keyword>
<accession>A0A914DJB2</accession>